<evidence type="ECO:0000259" key="11">
    <source>
        <dbReference type="PROSITE" id="PS52040"/>
    </source>
</evidence>
<accession>A0A1G2PUE4</accession>
<dbReference type="FunFam" id="3.30.1360.40:FF:000002">
    <property type="entry name" value="DNA gyrase subunit A"/>
    <property type="match status" value="1"/>
</dbReference>
<dbReference type="PANTHER" id="PTHR43493">
    <property type="entry name" value="DNA GYRASE/TOPOISOMERASE SUBUNIT A"/>
    <property type="match status" value="1"/>
</dbReference>
<comment type="caution">
    <text evidence="12">The sequence shown here is derived from an EMBL/GenBank/DDBJ whole genome shotgun (WGS) entry which is preliminary data.</text>
</comment>
<comment type="subunit">
    <text evidence="8">Heterotetramer composed of ParC and ParE.</text>
</comment>
<keyword evidence="4 9" id="KW-0067">ATP-binding</keyword>
<evidence type="ECO:0000256" key="2">
    <source>
        <dbReference type="ARBA" id="ARBA00008263"/>
    </source>
</evidence>
<evidence type="ECO:0000256" key="9">
    <source>
        <dbReference type="HAMAP-Rule" id="MF_01897"/>
    </source>
</evidence>
<dbReference type="CDD" id="cd00187">
    <property type="entry name" value="TOP4c"/>
    <property type="match status" value="1"/>
</dbReference>
<dbReference type="GO" id="GO:0009330">
    <property type="term" value="C:DNA topoisomerase type II (double strand cut, ATP-hydrolyzing) complex"/>
    <property type="evidence" value="ECO:0007669"/>
    <property type="project" value="TreeGrafter"/>
</dbReference>
<evidence type="ECO:0000256" key="10">
    <source>
        <dbReference type="PROSITE-ProRule" id="PRU01384"/>
    </source>
</evidence>
<dbReference type="InterPro" id="IPR013758">
    <property type="entry name" value="Topo_IIA_A/C_ab"/>
</dbReference>
<dbReference type="NCBIfam" id="NF004043">
    <property type="entry name" value="PRK05560.1"/>
    <property type="match status" value="1"/>
</dbReference>
<organism evidence="12 13">
    <name type="scientific">Candidatus Terrybacteria bacterium RIFCSPHIGHO2_02_41_19</name>
    <dbReference type="NCBI Taxonomy" id="1802364"/>
    <lineage>
        <taxon>Bacteria</taxon>
        <taxon>Candidatus Terryibacteriota</taxon>
    </lineage>
</organism>
<dbReference type="GO" id="GO:0006265">
    <property type="term" value="P:DNA topological change"/>
    <property type="evidence" value="ECO:0007669"/>
    <property type="project" value="UniProtKB-UniRule"/>
</dbReference>
<dbReference type="FunFam" id="2.120.10.90:FF:000005">
    <property type="entry name" value="DNA topoisomerase 4 subunit A"/>
    <property type="match status" value="1"/>
</dbReference>
<reference evidence="12 13" key="1">
    <citation type="journal article" date="2016" name="Nat. Commun.">
        <title>Thousands of microbial genomes shed light on interconnected biogeochemical processes in an aquifer system.</title>
        <authorList>
            <person name="Anantharaman K."/>
            <person name="Brown C.T."/>
            <person name="Hug L.A."/>
            <person name="Sharon I."/>
            <person name="Castelle C.J."/>
            <person name="Probst A.J."/>
            <person name="Thomas B.C."/>
            <person name="Singh A."/>
            <person name="Wilkins M.J."/>
            <person name="Karaoz U."/>
            <person name="Brodie E.L."/>
            <person name="Williams K.H."/>
            <person name="Hubbard S.S."/>
            <person name="Banfield J.F."/>
        </authorList>
    </citation>
    <scope>NUCLEOTIDE SEQUENCE [LARGE SCALE GENOMIC DNA]</scope>
</reference>
<dbReference type="InterPro" id="IPR050220">
    <property type="entry name" value="Type_II_DNA_Topoisomerases"/>
</dbReference>
<dbReference type="GO" id="GO:0006261">
    <property type="term" value="P:DNA-templated DNA replication"/>
    <property type="evidence" value="ECO:0007669"/>
    <property type="project" value="UniProtKB-UniRule"/>
</dbReference>
<evidence type="ECO:0000256" key="7">
    <source>
        <dbReference type="ARBA" id="ARBA00023235"/>
    </source>
</evidence>
<dbReference type="GO" id="GO:0005694">
    <property type="term" value="C:chromosome"/>
    <property type="evidence" value="ECO:0007669"/>
    <property type="project" value="InterPro"/>
</dbReference>
<dbReference type="FunFam" id="1.10.268.10:FF:000001">
    <property type="entry name" value="DNA gyrase subunit A"/>
    <property type="match status" value="1"/>
</dbReference>
<evidence type="ECO:0000256" key="3">
    <source>
        <dbReference type="ARBA" id="ARBA00022741"/>
    </source>
</evidence>
<proteinExistence type="inferred from homology"/>
<evidence type="ECO:0000313" key="13">
    <source>
        <dbReference type="Proteomes" id="UP000178646"/>
    </source>
</evidence>
<dbReference type="PANTHER" id="PTHR43493:SF5">
    <property type="entry name" value="DNA GYRASE SUBUNIT A, CHLOROPLASTIC_MITOCHONDRIAL"/>
    <property type="match status" value="1"/>
</dbReference>
<keyword evidence="7 9" id="KW-0413">Isomerase</keyword>
<dbReference type="EMBL" id="MHSU01000004">
    <property type="protein sequence ID" value="OHA51369.1"/>
    <property type="molecule type" value="Genomic_DNA"/>
</dbReference>
<dbReference type="Pfam" id="PF00521">
    <property type="entry name" value="DNA_topoisoIV"/>
    <property type="match status" value="1"/>
</dbReference>
<keyword evidence="3 9" id="KW-0547">Nucleotide-binding</keyword>
<comment type="catalytic activity">
    <reaction evidence="1 9 10">
        <text>ATP-dependent breakage, passage and rejoining of double-stranded DNA.</text>
        <dbReference type="EC" id="5.6.2.2"/>
    </reaction>
</comment>
<evidence type="ECO:0000256" key="4">
    <source>
        <dbReference type="ARBA" id="ARBA00022840"/>
    </source>
</evidence>
<feature type="short sequence motif" description="GyrA-box" evidence="9">
    <location>
        <begin position="528"/>
        <end position="534"/>
    </location>
</feature>
<dbReference type="GO" id="GO:0005524">
    <property type="term" value="F:ATP binding"/>
    <property type="evidence" value="ECO:0007669"/>
    <property type="project" value="UniProtKB-UniRule"/>
</dbReference>
<comment type="miscellaneous">
    <text evidence="9">Few gyrases are as efficient as E.coli at forming negative supercoils. Not all organisms have 2 type II topoisomerases; in organisms with a single type II topoisomerase this enzyme also has to decatenate newly replicated chromosomes.</text>
</comment>
<dbReference type="InterPro" id="IPR002205">
    <property type="entry name" value="Topo_IIA_dom_A"/>
</dbReference>
<dbReference type="InterPro" id="IPR013760">
    <property type="entry name" value="Topo_IIA-like_dom_sf"/>
</dbReference>
<protein>
    <recommendedName>
        <fullName evidence="9">DNA gyrase subunit A</fullName>
        <ecNumber evidence="9">5.6.2.2</ecNumber>
    </recommendedName>
</protein>
<dbReference type="SUPFAM" id="SSF101904">
    <property type="entry name" value="GyrA/ParC C-terminal domain-like"/>
    <property type="match status" value="1"/>
</dbReference>
<evidence type="ECO:0000256" key="5">
    <source>
        <dbReference type="ARBA" id="ARBA00023029"/>
    </source>
</evidence>
<evidence type="ECO:0000256" key="6">
    <source>
        <dbReference type="ARBA" id="ARBA00023125"/>
    </source>
</evidence>
<keyword evidence="9" id="KW-0963">Cytoplasm</keyword>
<dbReference type="InterPro" id="IPR013757">
    <property type="entry name" value="Topo_IIA_A_a_sf"/>
</dbReference>
<dbReference type="NCBIfam" id="TIGR01063">
    <property type="entry name" value="gyrA"/>
    <property type="match status" value="1"/>
</dbReference>
<feature type="active site" description="O-(5'-phospho-DNA)-tyrosine intermediate" evidence="9 10">
    <location>
        <position position="122"/>
    </location>
</feature>
<evidence type="ECO:0000256" key="1">
    <source>
        <dbReference type="ARBA" id="ARBA00000185"/>
    </source>
</evidence>
<dbReference type="Gene3D" id="2.120.10.90">
    <property type="entry name" value="DNA gyrase/topoisomerase IV, subunit A, C-terminal"/>
    <property type="match status" value="1"/>
</dbReference>
<dbReference type="SMART" id="SM00434">
    <property type="entry name" value="TOP4c"/>
    <property type="match status" value="1"/>
</dbReference>
<dbReference type="Gene3D" id="1.10.268.10">
    <property type="entry name" value="Topoisomerase, domain 3"/>
    <property type="match status" value="1"/>
</dbReference>
<dbReference type="InterPro" id="IPR035516">
    <property type="entry name" value="Gyrase/topoIV_suA_C"/>
</dbReference>
<dbReference type="EC" id="5.6.2.2" evidence="9"/>
<dbReference type="GO" id="GO:0005737">
    <property type="term" value="C:cytoplasm"/>
    <property type="evidence" value="ECO:0007669"/>
    <property type="project" value="UniProtKB-SubCell"/>
</dbReference>
<dbReference type="PROSITE" id="PS52040">
    <property type="entry name" value="TOPO_IIA"/>
    <property type="match status" value="1"/>
</dbReference>
<dbReference type="GO" id="GO:0034335">
    <property type="term" value="F:DNA negative supercoiling activity"/>
    <property type="evidence" value="ECO:0007669"/>
    <property type="project" value="UniProtKB-ARBA"/>
</dbReference>
<gene>
    <name evidence="9" type="primary">gyrA</name>
    <name evidence="12" type="ORF">A2W59_01720</name>
</gene>
<dbReference type="Pfam" id="PF03989">
    <property type="entry name" value="DNA_gyraseA_C"/>
    <property type="match status" value="6"/>
</dbReference>
<comment type="similarity">
    <text evidence="2 9">Belongs to the type II topoisomerase GyrA/ParC subunit family.</text>
</comment>
<dbReference type="SUPFAM" id="SSF56719">
    <property type="entry name" value="Type II DNA topoisomerase"/>
    <property type="match status" value="1"/>
</dbReference>
<dbReference type="NCBIfam" id="NF004044">
    <property type="entry name" value="PRK05561.1"/>
    <property type="match status" value="1"/>
</dbReference>
<name>A0A1G2PUE4_9BACT</name>
<feature type="domain" description="Topo IIA-type catalytic" evidence="11">
    <location>
        <begin position="34"/>
        <end position="501"/>
    </location>
</feature>
<dbReference type="Gene3D" id="3.30.1360.40">
    <property type="match status" value="1"/>
</dbReference>
<dbReference type="GO" id="GO:0003677">
    <property type="term" value="F:DNA binding"/>
    <property type="evidence" value="ECO:0007669"/>
    <property type="project" value="UniProtKB-UniRule"/>
</dbReference>
<evidence type="ECO:0000256" key="8">
    <source>
        <dbReference type="ARBA" id="ARBA00063644"/>
    </source>
</evidence>
<dbReference type="Proteomes" id="UP000178646">
    <property type="component" value="Unassembled WGS sequence"/>
</dbReference>
<keyword evidence="5 9" id="KW-0799">Topoisomerase</keyword>
<dbReference type="Gene3D" id="3.90.199.10">
    <property type="entry name" value="Topoisomerase II, domain 5"/>
    <property type="match status" value="1"/>
</dbReference>
<dbReference type="HAMAP" id="MF_01897">
    <property type="entry name" value="GyrA"/>
    <property type="match status" value="1"/>
</dbReference>
<comment type="function">
    <text evidence="9">A type II topoisomerase that negatively supercoils closed circular double-stranded (ds) DNA in an ATP-dependent manner to modulate DNA topology and maintain chromosomes in an underwound state. Negative supercoiling favors strand separation, and DNA replication, transcription, recombination and repair, all of which involve strand separation. Also able to catalyze the interconversion of other topological isomers of dsDNA rings, including catenanes and knotted rings. Type II topoisomerases break and join 2 DNA strands simultaneously in an ATP-dependent manner.</text>
</comment>
<dbReference type="InterPro" id="IPR005743">
    <property type="entry name" value="GyrA"/>
</dbReference>
<dbReference type="AlphaFoldDB" id="A0A1G2PUE4"/>
<dbReference type="FunFam" id="3.90.199.10:FF:000001">
    <property type="entry name" value="DNA gyrase subunit A"/>
    <property type="match status" value="1"/>
</dbReference>
<keyword evidence="6 9" id="KW-0238">DNA-binding</keyword>
<comment type="subunit">
    <text evidence="9">Heterotetramer, composed of two GyrA and two GyrB chains. In the heterotetramer, GyrA contains the active site tyrosine that forms a transient covalent intermediate with DNA, while GyrB binds cofactors and catalyzes ATP hydrolysis.</text>
</comment>
<evidence type="ECO:0000313" key="12">
    <source>
        <dbReference type="EMBL" id="OHA51369.1"/>
    </source>
</evidence>
<dbReference type="InterPro" id="IPR006691">
    <property type="entry name" value="GyrA/parC_rep"/>
</dbReference>
<sequence length="813" mass="90952">MNQNNKRIINRDISQEMRESYIDYAMSVIVARALPDVRDGLKPVHRKILYTMHQAGLTHSAKFLKSAAIVGDALGKYHPHGDGPVYDSMVRMAQDFAMRYPLVDGQGNWGSLDGDSAAAMRYTEARMTSIAEQMLSDIQKETVDFKPNYDNRLMEPSVLPAAVPQLLINGSFGIAVGMATSIPPHNLGEVIDATNHLIDNPAANLEDLMQFVKGPDFPTGGIIYNVKDIERAYATGRGGVITRGEAEVVESEKFGFQIIISSIPYQVNKSEMIIKMADLVREKKVEGIRDIRDESDREEKVRIAIDLKTGTNPQNVLNNLYKYTDLEKTFHFNVIALVDGIQPQVLRLKDILQYFISHREIVVRRRTQFDLNRALDRAHILEGLKKALDHIDAIIKTIRASDDRDDAQKQLMAKFKFSDKQAVAILEMKLQSLANLERQKVEDELKEKQKLIKDLRALLADPKKLLKVVKDELLTIREKYGDQRRTKVVARAAKTMSDEDLVEAKDQVMVLTKGGYVKRTDPDAYRAQKRGGVGVIDIETKEEDFVNIFVTANTHDDLLFFSDKGKVYQVKMFELPEGKRATKGKSVMNFLSISADEKITSILVFPKSAKEAQNFLMMATKNGVVKKVDTASFKDVRRNGITAIRLEKGDELKFVKFTSKGDHLIMATKNGQSIMFKESDVRAMGRAAAGVRGIRLAEKDELVGTDTVTSGGKDQFFLNMGSKGYGKKTSVKNYRLQNRGGSGIKTFKVTDKTGPLMVARIIGHGEEELIAISLKGQVIRVSLSEIPSLGRQTQGVRIMKMRPDDSIASITCL</sequence>
<comment type="subcellular location">
    <subcellularLocation>
        <location evidence="9">Cytoplasm</location>
    </subcellularLocation>
</comment>